<comment type="caution">
    <text evidence="2">The sequence shown here is derived from an EMBL/GenBank/DDBJ whole genome shotgun (WGS) entry which is preliminary data.</text>
</comment>
<dbReference type="Proteomes" id="UP000808388">
    <property type="component" value="Unassembled WGS sequence"/>
</dbReference>
<dbReference type="PANTHER" id="PTHR48090:SF7">
    <property type="entry name" value="RFBJ PROTEIN"/>
    <property type="match status" value="1"/>
</dbReference>
<sequence>MKISCVIPAYNEDKRIGSVLEIASRHPLISETIVVDDGSQDDTKDVAAKFANVHLIVHPLNRGKNVAVCTGVRASSGECILFLDADLLNLTEKNITDLIEPILSNSADVSISLRGNTPFLWRLIGLDYISGERVLPRQMLTDHLNEISALPGFGLEVFLNTIIVEKSFRIKIVSWPNVASPYKYKKYGLWSGLRGDIRMMRNIFQTVSPLGVLRQIFLMRILRVE</sequence>
<dbReference type="PANTHER" id="PTHR48090">
    <property type="entry name" value="UNDECAPRENYL-PHOSPHATE 4-DEOXY-4-FORMAMIDO-L-ARABINOSE TRANSFERASE-RELATED"/>
    <property type="match status" value="1"/>
</dbReference>
<dbReference type="Pfam" id="PF00535">
    <property type="entry name" value="Glycos_transf_2"/>
    <property type="match status" value="1"/>
</dbReference>
<proteinExistence type="predicted"/>
<organism evidence="2 3">
    <name type="scientific">Candidatus Sungiibacteriota bacterium</name>
    <dbReference type="NCBI Taxonomy" id="2750080"/>
    <lineage>
        <taxon>Bacteria</taxon>
        <taxon>Candidatus Sungiibacteriota</taxon>
    </lineage>
</organism>
<reference evidence="2" key="1">
    <citation type="submission" date="2020-07" db="EMBL/GenBank/DDBJ databases">
        <title>Huge and variable diversity of episymbiotic CPR bacteria and DPANN archaea in groundwater ecosystems.</title>
        <authorList>
            <person name="He C.Y."/>
            <person name="Keren R."/>
            <person name="Whittaker M."/>
            <person name="Farag I.F."/>
            <person name="Doudna J."/>
            <person name="Cate J.H.D."/>
            <person name="Banfield J.F."/>
        </authorList>
    </citation>
    <scope>NUCLEOTIDE SEQUENCE</scope>
    <source>
        <strain evidence="2">NC_groundwater_972_Pr1_S-0.2um_49_27</strain>
    </source>
</reference>
<gene>
    <name evidence="2" type="ORF">HY220_03885</name>
</gene>
<dbReference type="AlphaFoldDB" id="A0A9D6QSB3"/>
<dbReference type="EMBL" id="JACQCQ010000013">
    <property type="protein sequence ID" value="MBI3627849.1"/>
    <property type="molecule type" value="Genomic_DNA"/>
</dbReference>
<feature type="domain" description="Glycosyltransferase 2-like" evidence="1">
    <location>
        <begin position="4"/>
        <end position="114"/>
    </location>
</feature>
<dbReference type="InterPro" id="IPR029044">
    <property type="entry name" value="Nucleotide-diphossugar_trans"/>
</dbReference>
<evidence type="ECO:0000313" key="2">
    <source>
        <dbReference type="EMBL" id="MBI3627849.1"/>
    </source>
</evidence>
<dbReference type="InterPro" id="IPR050256">
    <property type="entry name" value="Glycosyltransferase_2"/>
</dbReference>
<evidence type="ECO:0000313" key="3">
    <source>
        <dbReference type="Proteomes" id="UP000808388"/>
    </source>
</evidence>
<dbReference type="CDD" id="cd04179">
    <property type="entry name" value="DPM_DPG-synthase_like"/>
    <property type="match status" value="1"/>
</dbReference>
<dbReference type="InterPro" id="IPR001173">
    <property type="entry name" value="Glyco_trans_2-like"/>
</dbReference>
<evidence type="ECO:0000259" key="1">
    <source>
        <dbReference type="Pfam" id="PF00535"/>
    </source>
</evidence>
<protein>
    <submittedName>
        <fullName evidence="2">Glycosyltransferase family 2 protein</fullName>
    </submittedName>
</protein>
<accession>A0A9D6QSB3</accession>
<name>A0A9D6QSB3_9BACT</name>
<dbReference type="SUPFAM" id="SSF53448">
    <property type="entry name" value="Nucleotide-diphospho-sugar transferases"/>
    <property type="match status" value="1"/>
</dbReference>
<dbReference type="Gene3D" id="3.90.550.10">
    <property type="entry name" value="Spore Coat Polysaccharide Biosynthesis Protein SpsA, Chain A"/>
    <property type="match status" value="1"/>
</dbReference>